<proteinExistence type="predicted"/>
<dbReference type="Gene3D" id="3.30.360.10">
    <property type="entry name" value="Dihydrodipicolinate Reductase, domain 2"/>
    <property type="match status" value="1"/>
</dbReference>
<feature type="compositionally biased region" description="Low complexity" evidence="1">
    <location>
        <begin position="305"/>
        <end position="314"/>
    </location>
</feature>
<reference evidence="4 5" key="1">
    <citation type="submission" date="2016-10" db="EMBL/GenBank/DDBJ databases">
        <authorList>
            <person name="de Groot N.N."/>
        </authorList>
    </citation>
    <scope>NUCLEOTIDE SEQUENCE [LARGE SCALE GENOMIC DNA]</scope>
    <source>
        <strain evidence="4 5">DSM 21800</strain>
    </source>
</reference>
<name>A0A1H1RZ65_9ACTN</name>
<dbReference type="OrthoDB" id="9815825at2"/>
<sequence length="395" mass="42077">MTDAVKRSSDDRLKVAIVGCGGIGNSHARGYAASGRADLVGVADIVRERADGYAEKYDTTAYGSVTDLLAAQDPALVSIATPPGTHAELAIEVLAAGKSVIVEKPPVLSLAELDKIAEAEQASAGSAYGIFQHRHGSGGRRAHQLLQSGALGAPLVAVCETLWFRPRSYFDPDWRGTWVGEGGGPTLGHGIHQIDLLLHLLGQWKTINASAVRRDRPVQFEDISMAMVTFENRAVATMINSLLSPQELSRIRIDSEGGTLEVNHLYGYSDADWTFHPTPDEAVAARLGQDPGTVNPENAARSQQAGDAWAASAAEDVPSNHSAQLGRLVDDLLAGRDHETTLASTRPTMEFITALYASALTGQAVDRADLVPDHPFYTALHGGVEQSRIDSTFAI</sequence>
<dbReference type="EMBL" id="LT629772">
    <property type="protein sequence ID" value="SDS41061.1"/>
    <property type="molecule type" value="Genomic_DNA"/>
</dbReference>
<dbReference type="GO" id="GO:0000166">
    <property type="term" value="F:nucleotide binding"/>
    <property type="evidence" value="ECO:0007669"/>
    <property type="project" value="InterPro"/>
</dbReference>
<evidence type="ECO:0000313" key="4">
    <source>
        <dbReference type="EMBL" id="SDS41061.1"/>
    </source>
</evidence>
<dbReference type="InterPro" id="IPR000683">
    <property type="entry name" value="Gfo/Idh/MocA-like_OxRdtase_N"/>
</dbReference>
<dbReference type="InterPro" id="IPR055170">
    <property type="entry name" value="GFO_IDH_MocA-like_dom"/>
</dbReference>
<gene>
    <name evidence="4" type="ORF">SAMN04489812_1824</name>
</gene>
<evidence type="ECO:0000259" key="3">
    <source>
        <dbReference type="Pfam" id="PF22725"/>
    </source>
</evidence>
<accession>A0A1H1RZ65</accession>
<dbReference type="Pfam" id="PF22725">
    <property type="entry name" value="GFO_IDH_MocA_C3"/>
    <property type="match status" value="1"/>
</dbReference>
<dbReference type="Gene3D" id="3.40.50.720">
    <property type="entry name" value="NAD(P)-binding Rossmann-like Domain"/>
    <property type="match status" value="1"/>
</dbReference>
<dbReference type="Proteomes" id="UP000199103">
    <property type="component" value="Chromosome I"/>
</dbReference>
<dbReference type="PANTHER" id="PTHR43249">
    <property type="entry name" value="UDP-N-ACETYL-2-AMINO-2-DEOXY-D-GLUCURONATE OXIDASE"/>
    <property type="match status" value="1"/>
</dbReference>
<evidence type="ECO:0000313" key="5">
    <source>
        <dbReference type="Proteomes" id="UP000199103"/>
    </source>
</evidence>
<dbReference type="SUPFAM" id="SSF55347">
    <property type="entry name" value="Glyceraldehyde-3-phosphate dehydrogenase-like, C-terminal domain"/>
    <property type="match status" value="1"/>
</dbReference>
<feature type="domain" description="Gfo/Idh/MocA-like oxidoreductase N-terminal" evidence="2">
    <location>
        <begin position="13"/>
        <end position="121"/>
    </location>
</feature>
<dbReference type="InterPro" id="IPR052515">
    <property type="entry name" value="Gfo/Idh/MocA_Oxidoreductase"/>
</dbReference>
<dbReference type="InterPro" id="IPR036291">
    <property type="entry name" value="NAD(P)-bd_dom_sf"/>
</dbReference>
<dbReference type="Pfam" id="PF01408">
    <property type="entry name" value="GFO_IDH_MocA"/>
    <property type="match status" value="1"/>
</dbReference>
<feature type="region of interest" description="Disordered" evidence="1">
    <location>
        <begin position="290"/>
        <end position="321"/>
    </location>
</feature>
<dbReference type="SUPFAM" id="SSF51735">
    <property type="entry name" value="NAD(P)-binding Rossmann-fold domains"/>
    <property type="match status" value="1"/>
</dbReference>
<keyword evidence="5" id="KW-1185">Reference proteome</keyword>
<feature type="domain" description="GFO/IDH/MocA-like oxidoreductase" evidence="3">
    <location>
        <begin position="140"/>
        <end position="261"/>
    </location>
</feature>
<evidence type="ECO:0000256" key="1">
    <source>
        <dbReference type="SAM" id="MobiDB-lite"/>
    </source>
</evidence>
<organism evidence="4 5">
    <name type="scientific">Microlunatus soli</name>
    <dbReference type="NCBI Taxonomy" id="630515"/>
    <lineage>
        <taxon>Bacteria</taxon>
        <taxon>Bacillati</taxon>
        <taxon>Actinomycetota</taxon>
        <taxon>Actinomycetes</taxon>
        <taxon>Propionibacteriales</taxon>
        <taxon>Propionibacteriaceae</taxon>
        <taxon>Microlunatus</taxon>
    </lineage>
</organism>
<dbReference type="STRING" id="630515.SAMN04489812_1824"/>
<evidence type="ECO:0000259" key="2">
    <source>
        <dbReference type="Pfam" id="PF01408"/>
    </source>
</evidence>
<protein>
    <submittedName>
        <fullName evidence="4">Predicted dehydrogenase</fullName>
    </submittedName>
</protein>
<dbReference type="PANTHER" id="PTHR43249:SF1">
    <property type="entry name" value="D-GLUCOSIDE 3-DEHYDROGENASE"/>
    <property type="match status" value="1"/>
</dbReference>
<dbReference type="AlphaFoldDB" id="A0A1H1RZ65"/>